<dbReference type="AlphaFoldDB" id="A0A1I7RMT2"/>
<dbReference type="EMBL" id="CAJFCV020000005">
    <property type="protein sequence ID" value="CAG9125497.1"/>
    <property type="molecule type" value="Genomic_DNA"/>
</dbReference>
<dbReference type="EMBL" id="CAJFDI010000005">
    <property type="protein sequence ID" value="CAD5232692.1"/>
    <property type="molecule type" value="Genomic_DNA"/>
</dbReference>
<sequence length="157" mass="17712">MPETLIPSQLSPDVPVRLQVLSFIHIYPSRVRFPRTRRPSFPSVIRGPRRDRRVGAQKMLDVRAERRRGKTGAALQPSAVSQYRENPPSLMQRLEGDPPRVCGDQGGWCVCLCASSAQVVVVDRLERLKGGKRWGGRCGEECKGRFKECEDNGTQWP</sequence>
<gene>
    <name evidence="2" type="ORF">BXYJ_LOCUS12783</name>
</gene>
<reference evidence="5" key="1">
    <citation type="submission" date="2016-11" db="UniProtKB">
        <authorList>
            <consortium name="WormBaseParasite"/>
        </authorList>
    </citation>
    <scope>IDENTIFICATION</scope>
</reference>
<dbReference type="Proteomes" id="UP000095284">
    <property type="component" value="Unplaced"/>
</dbReference>
<protein>
    <submittedName>
        <fullName evidence="2">(pine wood nematode) hypothetical protein</fullName>
    </submittedName>
</protein>
<organism evidence="3 5">
    <name type="scientific">Bursaphelenchus xylophilus</name>
    <name type="common">Pinewood nematode worm</name>
    <name type="synonym">Aphelenchoides xylophilus</name>
    <dbReference type="NCBI Taxonomy" id="6326"/>
    <lineage>
        <taxon>Eukaryota</taxon>
        <taxon>Metazoa</taxon>
        <taxon>Ecdysozoa</taxon>
        <taxon>Nematoda</taxon>
        <taxon>Chromadorea</taxon>
        <taxon>Rhabditida</taxon>
        <taxon>Tylenchina</taxon>
        <taxon>Tylenchomorpha</taxon>
        <taxon>Aphelenchoidea</taxon>
        <taxon>Aphelenchoididae</taxon>
        <taxon>Bursaphelenchus</taxon>
    </lineage>
</organism>
<evidence type="ECO:0000313" key="3">
    <source>
        <dbReference type="Proteomes" id="UP000095284"/>
    </source>
</evidence>
<dbReference type="WBParaSite" id="BXY_0201800.1">
    <property type="protein sequence ID" value="BXY_0201800.1"/>
    <property type="gene ID" value="BXY_0201800"/>
</dbReference>
<accession>A0A1I7RMT2</accession>
<evidence type="ECO:0000313" key="2">
    <source>
        <dbReference type="EMBL" id="CAD5232692.1"/>
    </source>
</evidence>
<evidence type="ECO:0000256" key="1">
    <source>
        <dbReference type="SAM" id="MobiDB-lite"/>
    </source>
</evidence>
<keyword evidence="4" id="KW-1185">Reference proteome</keyword>
<evidence type="ECO:0000313" key="4">
    <source>
        <dbReference type="Proteomes" id="UP000659654"/>
    </source>
</evidence>
<proteinExistence type="predicted"/>
<name>A0A1I7RMT2_BURXY</name>
<evidence type="ECO:0000313" key="5">
    <source>
        <dbReference type="WBParaSite" id="BXY_0201800.1"/>
    </source>
</evidence>
<dbReference type="Proteomes" id="UP000659654">
    <property type="component" value="Unassembled WGS sequence"/>
</dbReference>
<feature type="region of interest" description="Disordered" evidence="1">
    <location>
        <begin position="66"/>
        <end position="85"/>
    </location>
</feature>
<dbReference type="Proteomes" id="UP000582659">
    <property type="component" value="Unassembled WGS sequence"/>
</dbReference>
<reference evidence="2" key="2">
    <citation type="submission" date="2020-09" db="EMBL/GenBank/DDBJ databases">
        <authorList>
            <person name="Kikuchi T."/>
        </authorList>
    </citation>
    <scope>NUCLEOTIDE SEQUENCE</scope>
    <source>
        <strain evidence="2">Ka4C1</strain>
    </source>
</reference>